<keyword evidence="1" id="KW-1133">Transmembrane helix</keyword>
<keyword evidence="1" id="KW-0812">Transmembrane</keyword>
<reference evidence="2 3" key="1">
    <citation type="submission" date="2014-09" db="EMBL/GenBank/DDBJ databases">
        <title>Genome sequence of Pseudomonas lutea strain DSM 17257T.</title>
        <authorList>
            <person name="Kwak Y."/>
            <person name="Shin J.-H."/>
        </authorList>
    </citation>
    <scope>NUCLEOTIDE SEQUENCE [LARGE SCALE GENOMIC DNA]</scope>
    <source>
        <strain evidence="2 3">DSM 17257</strain>
    </source>
</reference>
<organism evidence="2 3">
    <name type="scientific">Pseudomonas lutea</name>
    <dbReference type="NCBI Taxonomy" id="243924"/>
    <lineage>
        <taxon>Bacteria</taxon>
        <taxon>Pseudomonadati</taxon>
        <taxon>Pseudomonadota</taxon>
        <taxon>Gammaproteobacteria</taxon>
        <taxon>Pseudomonadales</taxon>
        <taxon>Pseudomonadaceae</taxon>
        <taxon>Pseudomonas</taxon>
    </lineage>
</organism>
<comment type="caution">
    <text evidence="2">The sequence shown here is derived from an EMBL/GenBank/DDBJ whole genome shotgun (WGS) entry which is preliminary data.</text>
</comment>
<evidence type="ECO:0000256" key="1">
    <source>
        <dbReference type="SAM" id="Phobius"/>
    </source>
</evidence>
<evidence type="ECO:0000313" key="2">
    <source>
        <dbReference type="EMBL" id="KGF65255.1"/>
    </source>
</evidence>
<keyword evidence="1" id="KW-0472">Membrane</keyword>
<feature type="transmembrane region" description="Helical" evidence="1">
    <location>
        <begin position="29"/>
        <end position="46"/>
    </location>
</feature>
<sequence length="363" mass="38860">MLIVVSAVASAVLMFLLYAVLPELQVLNVWAFSASPLAVAILALAARMHAYGVALEEYTLLQERTRLAQVAWTQWGQRYMAVMAALVLLPEPVSAVALMKPAQTPIPQSGKTRRIARLPKSKKGRAMAGLVQLMDSLSAVLVPLPPGENFSVTVLTDAPQGEYAALTHICQQRLTDLTPSSVISAVHVTAQLPFAWMEERLKTPSDHVEFILVIQLHGDDAYSDGLAAIVLCTDAVASAHTLPVAARLLRPMPLDIDASATDFTTFLQIQAAARQATGLLADRAEWQPVAHTLLAAAGAEGAALPVENRWILEAVNGAPGPCGHWLLAALGIEMARLARQPLLLLASEDTGRWITTVTPGEMS</sequence>
<name>A0A9X0EG92_9PSED</name>
<dbReference type="Proteomes" id="UP000029719">
    <property type="component" value="Unassembled WGS sequence"/>
</dbReference>
<gene>
    <name evidence="2" type="ORF">LT42_04695</name>
</gene>
<protein>
    <recommendedName>
        <fullName evidence="4">Type VI secretion protein</fullName>
    </recommendedName>
</protein>
<evidence type="ECO:0000313" key="3">
    <source>
        <dbReference type="Proteomes" id="UP000029719"/>
    </source>
</evidence>
<dbReference type="AlphaFoldDB" id="A0A9X0EG92"/>
<accession>A0A9X0EG92</accession>
<evidence type="ECO:0008006" key="4">
    <source>
        <dbReference type="Google" id="ProtNLM"/>
    </source>
</evidence>
<proteinExistence type="predicted"/>
<dbReference type="EMBL" id="JRMB01000001">
    <property type="protein sequence ID" value="KGF65255.1"/>
    <property type="molecule type" value="Genomic_DNA"/>
</dbReference>